<dbReference type="STRING" id="1033810.HLPCO_000920"/>
<proteinExistence type="predicted"/>
<evidence type="ECO:0000313" key="2">
    <source>
        <dbReference type="EMBL" id="ERJ13291.1"/>
    </source>
</evidence>
<evidence type="ECO:0000256" key="1">
    <source>
        <dbReference type="SAM" id="Phobius"/>
    </source>
</evidence>
<reference evidence="2 3" key="2">
    <citation type="journal article" date="2013" name="PLoS ONE">
        <title>INDIGO - INtegrated Data Warehouse of MIcrobial GenOmes with Examples from the Red Sea Extremophiles.</title>
        <authorList>
            <person name="Alam I."/>
            <person name="Antunes A."/>
            <person name="Kamau A.A."/>
            <person name="Ba Alawi W."/>
            <person name="Kalkatawi M."/>
            <person name="Stingl U."/>
            <person name="Bajic V.B."/>
        </authorList>
    </citation>
    <scope>NUCLEOTIDE SEQUENCE [LARGE SCALE GENOMIC DNA]</scope>
    <source>
        <strain evidence="2 3">SSD-17B</strain>
    </source>
</reference>
<protein>
    <submittedName>
        <fullName evidence="2">Uncharacterized protein</fullName>
    </submittedName>
</protein>
<dbReference type="EMBL" id="AFNU02000002">
    <property type="protein sequence ID" value="ERJ13291.1"/>
    <property type="molecule type" value="Genomic_DNA"/>
</dbReference>
<feature type="transmembrane region" description="Helical" evidence="1">
    <location>
        <begin position="31"/>
        <end position="54"/>
    </location>
</feature>
<keyword evidence="3" id="KW-1185">Reference proteome</keyword>
<comment type="caution">
    <text evidence="2">The sequence shown here is derived from an EMBL/GenBank/DDBJ whole genome shotgun (WGS) entry which is preliminary data.</text>
</comment>
<dbReference type="InParanoid" id="U2EF25"/>
<name>U2EF25_9MOLU</name>
<keyword evidence="1" id="KW-1133">Transmembrane helix</keyword>
<sequence>MDMIILCFIIYTFLIIVDVIPIHKEKKVAEVWFYSFILLGTFIIHILYSLGVTIPSPAEPIKMMVESIMNIWS</sequence>
<evidence type="ECO:0000313" key="3">
    <source>
        <dbReference type="Proteomes" id="UP000005707"/>
    </source>
</evidence>
<gene>
    <name evidence="2" type="ORF">HLPCO_000920</name>
</gene>
<organism evidence="2 3">
    <name type="scientific">Haloplasma contractile SSD-17B</name>
    <dbReference type="NCBI Taxonomy" id="1033810"/>
    <lineage>
        <taxon>Bacteria</taxon>
        <taxon>Bacillati</taxon>
        <taxon>Mycoplasmatota</taxon>
        <taxon>Mollicutes</taxon>
        <taxon>Haloplasmatales</taxon>
        <taxon>Haloplasmataceae</taxon>
        <taxon>Haloplasma</taxon>
    </lineage>
</organism>
<keyword evidence="1" id="KW-0812">Transmembrane</keyword>
<dbReference type="eggNOG" id="ENOG5033H0V">
    <property type="taxonomic scope" value="Bacteria"/>
</dbReference>
<dbReference type="AlphaFoldDB" id="U2EF25"/>
<reference evidence="2 3" key="1">
    <citation type="journal article" date="2011" name="J. Bacteriol.">
        <title>Genome sequence of Haloplasma contractile, an unusual contractile bacterium from a deep-sea anoxic brine lake.</title>
        <authorList>
            <person name="Antunes A."/>
            <person name="Alam I."/>
            <person name="El Dorry H."/>
            <person name="Siam R."/>
            <person name="Robertson A."/>
            <person name="Bajic V.B."/>
            <person name="Stingl U."/>
        </authorList>
    </citation>
    <scope>NUCLEOTIDE SEQUENCE [LARGE SCALE GENOMIC DNA]</scope>
    <source>
        <strain evidence="2 3">SSD-17B</strain>
    </source>
</reference>
<accession>U2EF25</accession>
<keyword evidence="1" id="KW-0472">Membrane</keyword>
<dbReference type="Proteomes" id="UP000005707">
    <property type="component" value="Unassembled WGS sequence"/>
</dbReference>